<keyword evidence="2" id="KW-1185">Reference proteome</keyword>
<dbReference type="OrthoDB" id="244056at2"/>
<comment type="caution">
    <text evidence="1">The sequence shown here is derived from an EMBL/GenBank/DDBJ whole genome shotgun (WGS) entry which is preliminary data.</text>
</comment>
<sequence length="313" mass="34158">MQETRAFLQRLGLPTGDAHDLPTSPKRFPDGAQYRVEIPSVEGPAALEAVREAAREYGVRLHRVSQGSGIMLLRRDEIQAMARLGHEMGIEVSLFVGPRAGWDTGAQFWSRSGRNLGARQRGMDQLLYALEDIRRAAELGIRSVLVADEGLLWVASEMKKAGELPSNFVFKLSVQVGTANPAAARVMEQLGGSTLNTPTDLSLAQLAAIRQATDMPLDVYVEAPDDFGGFVRHYEIAELVRVAAPVYLKFGLRNAPDVYPSGSHLEATVVALSRERVRRASIGLELLQRYYPEATTSELRAPGLGVPELPGAD</sequence>
<gene>
    <name evidence="1" type="ORF">A4R35_21280</name>
</gene>
<evidence type="ECO:0008006" key="3">
    <source>
        <dbReference type="Google" id="ProtNLM"/>
    </source>
</evidence>
<accession>A0A328VKV9</accession>
<dbReference type="Proteomes" id="UP000248706">
    <property type="component" value="Unassembled WGS sequence"/>
</dbReference>
<evidence type="ECO:0000313" key="2">
    <source>
        <dbReference type="Proteomes" id="UP000248706"/>
    </source>
</evidence>
<protein>
    <recommendedName>
        <fullName evidence="3">Peptidase U32 collagenase domain-containing protein</fullName>
    </recommendedName>
</protein>
<dbReference type="Pfam" id="PF01136">
    <property type="entry name" value="Peptidase_U32"/>
    <property type="match status" value="1"/>
</dbReference>
<dbReference type="RefSeq" id="WP_112434379.1">
    <property type="nucleotide sequence ID" value="NZ_MCIF01000002.1"/>
</dbReference>
<organism evidence="1 2">
    <name type="scientific">Thermogemmatispora tikiterensis</name>
    <dbReference type="NCBI Taxonomy" id="1825093"/>
    <lineage>
        <taxon>Bacteria</taxon>
        <taxon>Bacillati</taxon>
        <taxon>Chloroflexota</taxon>
        <taxon>Ktedonobacteria</taxon>
        <taxon>Thermogemmatisporales</taxon>
        <taxon>Thermogemmatisporaceae</taxon>
        <taxon>Thermogemmatispora</taxon>
    </lineage>
</organism>
<evidence type="ECO:0000313" key="1">
    <source>
        <dbReference type="EMBL" id="RAQ98087.1"/>
    </source>
</evidence>
<dbReference type="EMBL" id="MCIF01000002">
    <property type="protein sequence ID" value="RAQ98087.1"/>
    <property type="molecule type" value="Genomic_DNA"/>
</dbReference>
<name>A0A328VKV9_9CHLR</name>
<proteinExistence type="predicted"/>
<dbReference type="AlphaFoldDB" id="A0A328VKV9"/>
<reference evidence="1 2" key="1">
    <citation type="submission" date="2016-08" db="EMBL/GenBank/DDBJ databases">
        <title>Analysis of Carbohydrate Active Enzymes in Thermogemmatispora T81 Reveals Carbohydrate Degradation Ability.</title>
        <authorList>
            <person name="Tomazini A."/>
            <person name="Lal S."/>
            <person name="Stott M."/>
            <person name="Henrissat B."/>
            <person name="Polikarpov I."/>
            <person name="Sparling R."/>
            <person name="Levin D.B."/>
        </authorList>
    </citation>
    <scope>NUCLEOTIDE SEQUENCE [LARGE SCALE GENOMIC DNA]</scope>
    <source>
        <strain evidence="1 2">T81</strain>
    </source>
</reference>
<dbReference type="InterPro" id="IPR001539">
    <property type="entry name" value="Peptidase_U32"/>
</dbReference>